<organism evidence="1 2">
    <name type="scientific">Ixodes persulcatus</name>
    <name type="common">Taiga tick</name>
    <dbReference type="NCBI Taxonomy" id="34615"/>
    <lineage>
        <taxon>Eukaryota</taxon>
        <taxon>Metazoa</taxon>
        <taxon>Ecdysozoa</taxon>
        <taxon>Arthropoda</taxon>
        <taxon>Chelicerata</taxon>
        <taxon>Arachnida</taxon>
        <taxon>Acari</taxon>
        <taxon>Parasitiformes</taxon>
        <taxon>Ixodida</taxon>
        <taxon>Ixodoidea</taxon>
        <taxon>Ixodidae</taxon>
        <taxon>Ixodinae</taxon>
        <taxon>Ixodes</taxon>
    </lineage>
</organism>
<dbReference type="Proteomes" id="UP000805193">
    <property type="component" value="Unassembled WGS sequence"/>
</dbReference>
<sequence>MLVVFLLELLVYAWRTVVHALFRLWFSFTKSQRLPPVRNKLLLETATQLAARIRRGEVRSSDVVQAYIERISQVQPLLNAVVADRFDDALREAALCDQLVRSGTQTPERLAREKPLLGVPFTAKNSVAIKGMRQDAGSLYYREQLAQRDAVVVRLLRDAGAIPLALTNVPELCMWGDTYNRMHGVTSNPYDTRRTPGGSSGGEASLIAAAGSLQGVGTDIAGSIRLPSTYCGLFGHKPTAGIVSNDGLFPKWGGTLSDYNCTGPICRYAEDLPTMLKIMAGPNASRLLLDKDVDVGKLTIYYMVNDGSRYISCVSNDAQMAVRKAVDYLSRGANLRHFELNFEEFRNAYNIWLAAYIKSEAPPFGDVFKREDEEMQHMKEVLRTLTGTCKHTPAAIMLSKVSSMRRVHQQAFIDKTWSMASSLQHRIENLLGDNAVFLLPGTTSAALFHHQDILFPESLSMTSLLSILKLPVTACPVGLNDKGLPLGVQVVASRGQDRLSLAVARELQRGFGGWKDPSAKI</sequence>
<comment type="caution">
    <text evidence="1">The sequence shown here is derived from an EMBL/GenBank/DDBJ whole genome shotgun (WGS) entry which is preliminary data.</text>
</comment>
<dbReference type="EMBL" id="JABSTQ010010267">
    <property type="protein sequence ID" value="KAG0422150.1"/>
    <property type="molecule type" value="Genomic_DNA"/>
</dbReference>
<accession>A0AC60PMH4</accession>
<reference evidence="1 2" key="1">
    <citation type="journal article" date="2020" name="Cell">
        <title>Large-Scale Comparative Analyses of Tick Genomes Elucidate Their Genetic Diversity and Vector Capacities.</title>
        <authorList>
            <consortium name="Tick Genome and Microbiome Consortium (TIGMIC)"/>
            <person name="Jia N."/>
            <person name="Wang J."/>
            <person name="Shi W."/>
            <person name="Du L."/>
            <person name="Sun Y."/>
            <person name="Zhan W."/>
            <person name="Jiang J.F."/>
            <person name="Wang Q."/>
            <person name="Zhang B."/>
            <person name="Ji P."/>
            <person name="Bell-Sakyi L."/>
            <person name="Cui X.M."/>
            <person name="Yuan T.T."/>
            <person name="Jiang B.G."/>
            <person name="Yang W.F."/>
            <person name="Lam T.T."/>
            <person name="Chang Q.C."/>
            <person name="Ding S.J."/>
            <person name="Wang X.J."/>
            <person name="Zhu J.G."/>
            <person name="Ruan X.D."/>
            <person name="Zhao L."/>
            <person name="Wei J.T."/>
            <person name="Ye R.Z."/>
            <person name="Que T.C."/>
            <person name="Du C.H."/>
            <person name="Zhou Y.H."/>
            <person name="Cheng J.X."/>
            <person name="Dai P.F."/>
            <person name="Guo W.B."/>
            <person name="Han X.H."/>
            <person name="Huang E.J."/>
            <person name="Li L.F."/>
            <person name="Wei W."/>
            <person name="Gao Y.C."/>
            <person name="Liu J.Z."/>
            <person name="Shao H.Z."/>
            <person name="Wang X."/>
            <person name="Wang C.C."/>
            <person name="Yang T.C."/>
            <person name="Huo Q.B."/>
            <person name="Li W."/>
            <person name="Chen H.Y."/>
            <person name="Chen S.E."/>
            <person name="Zhou L.G."/>
            <person name="Ni X.B."/>
            <person name="Tian J.H."/>
            <person name="Sheng Y."/>
            <person name="Liu T."/>
            <person name="Pan Y.S."/>
            <person name="Xia L.Y."/>
            <person name="Li J."/>
            <person name="Zhao F."/>
            <person name="Cao W.C."/>
        </authorList>
    </citation>
    <scope>NUCLEOTIDE SEQUENCE [LARGE SCALE GENOMIC DNA]</scope>
    <source>
        <strain evidence="1">Iper-2018</strain>
    </source>
</reference>
<keyword evidence="2" id="KW-1185">Reference proteome</keyword>
<evidence type="ECO:0000313" key="2">
    <source>
        <dbReference type="Proteomes" id="UP000805193"/>
    </source>
</evidence>
<gene>
    <name evidence="1" type="ORF">HPB47_002022</name>
</gene>
<proteinExistence type="predicted"/>
<name>A0AC60PMH4_IXOPE</name>
<protein>
    <submittedName>
        <fullName evidence="1">Uncharacterized protein</fullName>
    </submittedName>
</protein>
<evidence type="ECO:0000313" key="1">
    <source>
        <dbReference type="EMBL" id="KAG0422150.1"/>
    </source>
</evidence>